<dbReference type="InterPro" id="IPR046670">
    <property type="entry name" value="DUF6540"/>
</dbReference>
<accession>A0A6A6WT46</accession>
<proteinExistence type="predicted"/>
<dbReference type="EMBL" id="MU002362">
    <property type="protein sequence ID" value="KAF2787084.1"/>
    <property type="molecule type" value="Genomic_DNA"/>
</dbReference>
<gene>
    <name evidence="1" type="ORF">K505DRAFT_329899</name>
</gene>
<dbReference type="OrthoDB" id="4342612at2759"/>
<dbReference type="Pfam" id="PF20174">
    <property type="entry name" value="DUF6540"/>
    <property type="match status" value="1"/>
</dbReference>
<evidence type="ECO:0000313" key="1">
    <source>
        <dbReference type="EMBL" id="KAF2787084.1"/>
    </source>
</evidence>
<evidence type="ECO:0000313" key="2">
    <source>
        <dbReference type="Proteomes" id="UP000799757"/>
    </source>
</evidence>
<name>A0A6A6WT46_9PLEO</name>
<sequence length="222" mass="24766">MTTTQESPSPSTTPTKRIGFTEFLTTPSETYKRRVGTHAWLPVSSDSLPIPSTSSPDFKRPDWFTLSLVRFNQFPEEPLHWSLVISPTDDPGPLIAPYVSSVENAVLRATFILEVRGEPEQMFYHEIKVHKHVSLLEDVHSTYELATFGVGGLGDGGEDDAFGRIMGVARGMEPPKARNRREAKEHCQGWCRRVVEELVLKGVVKEEKVGMLSGMMEAVNPV</sequence>
<dbReference type="AlphaFoldDB" id="A0A6A6WT46"/>
<organism evidence="1 2">
    <name type="scientific">Melanomma pulvis-pyrius CBS 109.77</name>
    <dbReference type="NCBI Taxonomy" id="1314802"/>
    <lineage>
        <taxon>Eukaryota</taxon>
        <taxon>Fungi</taxon>
        <taxon>Dikarya</taxon>
        <taxon>Ascomycota</taxon>
        <taxon>Pezizomycotina</taxon>
        <taxon>Dothideomycetes</taxon>
        <taxon>Pleosporomycetidae</taxon>
        <taxon>Pleosporales</taxon>
        <taxon>Melanommataceae</taxon>
        <taxon>Melanomma</taxon>
    </lineage>
</organism>
<dbReference type="Proteomes" id="UP000799757">
    <property type="component" value="Unassembled WGS sequence"/>
</dbReference>
<reference evidence="1" key="1">
    <citation type="journal article" date="2020" name="Stud. Mycol.">
        <title>101 Dothideomycetes genomes: a test case for predicting lifestyles and emergence of pathogens.</title>
        <authorList>
            <person name="Haridas S."/>
            <person name="Albert R."/>
            <person name="Binder M."/>
            <person name="Bloem J."/>
            <person name="Labutti K."/>
            <person name="Salamov A."/>
            <person name="Andreopoulos B."/>
            <person name="Baker S."/>
            <person name="Barry K."/>
            <person name="Bills G."/>
            <person name="Bluhm B."/>
            <person name="Cannon C."/>
            <person name="Castanera R."/>
            <person name="Culley D."/>
            <person name="Daum C."/>
            <person name="Ezra D."/>
            <person name="Gonzalez J."/>
            <person name="Henrissat B."/>
            <person name="Kuo A."/>
            <person name="Liang C."/>
            <person name="Lipzen A."/>
            <person name="Lutzoni F."/>
            <person name="Magnuson J."/>
            <person name="Mondo S."/>
            <person name="Nolan M."/>
            <person name="Ohm R."/>
            <person name="Pangilinan J."/>
            <person name="Park H.-J."/>
            <person name="Ramirez L."/>
            <person name="Alfaro M."/>
            <person name="Sun H."/>
            <person name="Tritt A."/>
            <person name="Yoshinaga Y."/>
            <person name="Zwiers L.-H."/>
            <person name="Turgeon B."/>
            <person name="Goodwin S."/>
            <person name="Spatafora J."/>
            <person name="Crous P."/>
            <person name="Grigoriev I."/>
        </authorList>
    </citation>
    <scope>NUCLEOTIDE SEQUENCE</scope>
    <source>
        <strain evidence="1">CBS 109.77</strain>
    </source>
</reference>
<protein>
    <submittedName>
        <fullName evidence="1">Uncharacterized protein</fullName>
    </submittedName>
</protein>
<keyword evidence="2" id="KW-1185">Reference proteome</keyword>